<sequence>MITYLKNYWLLFLESPLLASFLALKHDEEFIPDFQRANTLNEYDMTLFFYNSLSISQGLNMAALMKIKQQKENIKVLPVFNVQNVLPKKKINFKS</sequence>
<proteinExistence type="predicted"/>
<geneLocation type="mitochondrion" evidence="2"/>
<gene>
    <name evidence="2" type="ORF">FNF31_10027</name>
</gene>
<reference evidence="2" key="1">
    <citation type="submission" date="2019-07" db="EMBL/GenBank/DDBJ databases">
        <title>Genomes of Cafeteria roenbergensis.</title>
        <authorList>
            <person name="Fischer M.G."/>
            <person name="Hackl T."/>
            <person name="Roman M."/>
        </authorList>
    </citation>
    <scope>NUCLEOTIDE SEQUENCE [LARGE SCALE GENOMIC DNA]</scope>
    <source>
        <strain evidence="2">Cflag</strain>
    </source>
</reference>
<dbReference type="Proteomes" id="UP000325113">
    <property type="component" value="Mitochondrion MT"/>
</dbReference>
<evidence type="ECO:0000256" key="1">
    <source>
        <dbReference type="SAM" id="SignalP"/>
    </source>
</evidence>
<protein>
    <submittedName>
        <fullName evidence="2">Uncharacterized protein</fullName>
    </submittedName>
</protein>
<dbReference type="AlphaFoldDB" id="A0A5A8BXR3"/>
<dbReference type="EMBL" id="VLTM01000270">
    <property type="protein sequence ID" value="KAA0145516.1"/>
    <property type="molecule type" value="Genomic_DNA"/>
</dbReference>
<accession>A0A5A8BXR3</accession>
<keyword evidence="1" id="KW-0732">Signal</keyword>
<keyword evidence="2" id="KW-0496">Mitochondrion</keyword>
<feature type="chain" id="PRO_5022846028" evidence="1">
    <location>
        <begin position="20"/>
        <end position="95"/>
    </location>
</feature>
<comment type="caution">
    <text evidence="2">The sequence shown here is derived from an EMBL/GenBank/DDBJ whole genome shotgun (WGS) entry which is preliminary data.</text>
</comment>
<name>A0A5A8BXR3_CAFRO</name>
<evidence type="ECO:0000313" key="2">
    <source>
        <dbReference type="EMBL" id="KAA0145516.1"/>
    </source>
</evidence>
<organism evidence="2">
    <name type="scientific">Cafeteria roenbergensis</name>
    <name type="common">Marine flagellate</name>
    <dbReference type="NCBI Taxonomy" id="33653"/>
    <lineage>
        <taxon>Eukaryota</taxon>
        <taxon>Sar</taxon>
        <taxon>Stramenopiles</taxon>
        <taxon>Bigyra</taxon>
        <taxon>Opalozoa</taxon>
        <taxon>Bicosoecida</taxon>
        <taxon>Cafeteriaceae</taxon>
        <taxon>Cafeteria</taxon>
    </lineage>
</organism>
<feature type="signal peptide" evidence="1">
    <location>
        <begin position="1"/>
        <end position="19"/>
    </location>
</feature>